<dbReference type="Proteomes" id="UP000284416">
    <property type="component" value="Unassembled WGS sequence"/>
</dbReference>
<evidence type="ECO:0000313" key="11">
    <source>
        <dbReference type="Proteomes" id="UP000284416"/>
    </source>
</evidence>
<dbReference type="EMBL" id="QWEG01000004">
    <property type="protein sequence ID" value="RHW41697.1"/>
    <property type="molecule type" value="Genomic_DNA"/>
</dbReference>
<comment type="caution">
    <text evidence="10">The sequence shown here is derived from an EMBL/GenBank/DDBJ whole genome shotgun (WGS) entry which is preliminary data.</text>
</comment>
<evidence type="ECO:0000256" key="4">
    <source>
        <dbReference type="ARBA" id="ARBA00022729"/>
    </source>
</evidence>
<dbReference type="PANTHER" id="PTHR35789:SF1">
    <property type="entry name" value="SPORE GERMINATION PROTEIN B3"/>
    <property type="match status" value="1"/>
</dbReference>
<dbReference type="PANTHER" id="PTHR35789">
    <property type="entry name" value="SPORE GERMINATION PROTEIN B3"/>
    <property type="match status" value="1"/>
</dbReference>
<dbReference type="Pfam" id="PF05504">
    <property type="entry name" value="Spore_GerAC"/>
    <property type="match status" value="1"/>
</dbReference>
<protein>
    <submittedName>
        <fullName evidence="10">Ger(X)C family spore germination protein</fullName>
    </submittedName>
</protein>
<evidence type="ECO:0000256" key="1">
    <source>
        <dbReference type="ARBA" id="ARBA00004635"/>
    </source>
</evidence>
<keyword evidence="11" id="KW-1185">Reference proteome</keyword>
<feature type="domain" description="Spore germination GerAC-like C-terminal" evidence="8">
    <location>
        <begin position="195"/>
        <end position="359"/>
    </location>
</feature>
<evidence type="ECO:0000259" key="9">
    <source>
        <dbReference type="Pfam" id="PF25198"/>
    </source>
</evidence>
<keyword evidence="5" id="KW-0472">Membrane</keyword>
<name>A0A417YWB4_9BACI</name>
<comment type="similarity">
    <text evidence="2">Belongs to the GerABKC lipoprotein family.</text>
</comment>
<keyword evidence="7" id="KW-0449">Lipoprotein</keyword>
<dbReference type="AlphaFoldDB" id="A0A417YWB4"/>
<dbReference type="InterPro" id="IPR038501">
    <property type="entry name" value="Spore_GerAC_C_sf"/>
</dbReference>
<evidence type="ECO:0000259" key="8">
    <source>
        <dbReference type="Pfam" id="PF05504"/>
    </source>
</evidence>
<evidence type="ECO:0000256" key="7">
    <source>
        <dbReference type="ARBA" id="ARBA00023288"/>
    </source>
</evidence>
<dbReference type="Gene3D" id="3.30.300.210">
    <property type="entry name" value="Nutrient germinant receptor protein C, domain 3"/>
    <property type="match status" value="1"/>
</dbReference>
<sequence>MKQKFWIVLIFMALLFSGCARTKIVDQLSILHTIGYDRDEAGQFRGTFLYPDYTQGKNKDSIQIRKARGKTSSMMTARSNEQTKKPIELSKTQVFVFGEDFAKQGIGHIIDTVFNNPIISTDIQTAVVKPSAREFLEQVQKKGSLTLSETIEQNFTTQSLPRTSLHLFLNDFYGQGRDPYMPILEMGTEANEYVKGLAVFKDDKLKLTLDSYQTFLFGLLDRFNHQGVSEVPIQKGKKKGIFILRIMKEKPEWRNIQGGSSPRIDLLLNVFVIIREYPEWINLHDEKDIHLLEHAIEITLKQDIGKLLDTFKEYGVDPIGIGDKIRGRDRRWNEQRFYRVEYKKLKSNIDISTTIIQAGIKR</sequence>
<dbReference type="RefSeq" id="WP_118920279.1">
    <property type="nucleotide sequence ID" value="NZ_QWEG01000004.1"/>
</dbReference>
<dbReference type="PROSITE" id="PS51257">
    <property type="entry name" value="PROKAR_LIPOPROTEIN"/>
    <property type="match status" value="1"/>
</dbReference>
<evidence type="ECO:0000313" key="10">
    <source>
        <dbReference type="EMBL" id="RHW41697.1"/>
    </source>
</evidence>
<dbReference type="OrthoDB" id="2592518at2"/>
<evidence type="ECO:0000256" key="5">
    <source>
        <dbReference type="ARBA" id="ARBA00023136"/>
    </source>
</evidence>
<proteinExistence type="inferred from homology"/>
<evidence type="ECO:0000256" key="3">
    <source>
        <dbReference type="ARBA" id="ARBA00022544"/>
    </source>
</evidence>
<evidence type="ECO:0000256" key="6">
    <source>
        <dbReference type="ARBA" id="ARBA00023139"/>
    </source>
</evidence>
<comment type="subcellular location">
    <subcellularLocation>
        <location evidence="1">Membrane</location>
        <topology evidence="1">Lipid-anchor</topology>
    </subcellularLocation>
</comment>
<feature type="domain" description="Spore germination protein N-terminal" evidence="9">
    <location>
        <begin position="23"/>
        <end position="185"/>
    </location>
</feature>
<dbReference type="InterPro" id="IPR008844">
    <property type="entry name" value="Spore_GerAC-like"/>
</dbReference>
<gene>
    <name evidence="10" type="ORF">D1B31_08270</name>
</gene>
<evidence type="ECO:0000256" key="2">
    <source>
        <dbReference type="ARBA" id="ARBA00007886"/>
    </source>
</evidence>
<dbReference type="InterPro" id="IPR057336">
    <property type="entry name" value="GerAC_N"/>
</dbReference>
<dbReference type="NCBIfam" id="TIGR02887">
    <property type="entry name" value="spore_ger_x_C"/>
    <property type="match status" value="1"/>
</dbReference>
<organism evidence="10 11">
    <name type="scientific">Neobacillus notoginsengisoli</name>
    <dbReference type="NCBI Taxonomy" id="1578198"/>
    <lineage>
        <taxon>Bacteria</taxon>
        <taxon>Bacillati</taxon>
        <taxon>Bacillota</taxon>
        <taxon>Bacilli</taxon>
        <taxon>Bacillales</taxon>
        <taxon>Bacillaceae</taxon>
        <taxon>Neobacillus</taxon>
    </lineage>
</organism>
<keyword evidence="3" id="KW-0309">Germination</keyword>
<reference evidence="10 11" key="1">
    <citation type="journal article" date="2017" name="Int. J. Syst. Evol. Microbiol.">
        <title>Bacillus notoginsengisoli sp. nov., a novel bacterium isolated from the rhizosphere of Panax notoginseng.</title>
        <authorList>
            <person name="Zhang M.Y."/>
            <person name="Cheng J."/>
            <person name="Cai Y."/>
            <person name="Zhang T.Y."/>
            <person name="Wu Y.Y."/>
            <person name="Manikprabhu D."/>
            <person name="Li W.J."/>
            <person name="Zhang Y.X."/>
        </authorList>
    </citation>
    <scope>NUCLEOTIDE SEQUENCE [LARGE SCALE GENOMIC DNA]</scope>
    <source>
        <strain evidence="10 11">JCM 30743</strain>
    </source>
</reference>
<dbReference type="GO" id="GO:0016020">
    <property type="term" value="C:membrane"/>
    <property type="evidence" value="ECO:0007669"/>
    <property type="project" value="UniProtKB-SubCell"/>
</dbReference>
<keyword evidence="6" id="KW-0564">Palmitate</keyword>
<keyword evidence="4" id="KW-0732">Signal</keyword>
<accession>A0A417YWB4</accession>
<dbReference type="InterPro" id="IPR046953">
    <property type="entry name" value="Spore_GerAC-like_C"/>
</dbReference>
<dbReference type="Pfam" id="PF25198">
    <property type="entry name" value="Spore_GerAC_N"/>
    <property type="match status" value="1"/>
</dbReference>
<dbReference type="GO" id="GO:0009847">
    <property type="term" value="P:spore germination"/>
    <property type="evidence" value="ECO:0007669"/>
    <property type="project" value="InterPro"/>
</dbReference>